<dbReference type="Pfam" id="PF04439">
    <property type="entry name" value="Adenyl_transf"/>
    <property type="match status" value="1"/>
</dbReference>
<dbReference type="InterPro" id="IPR043519">
    <property type="entry name" value="NT_sf"/>
</dbReference>
<reference evidence="1 2" key="1">
    <citation type="submission" date="2010-08" db="EMBL/GenBank/DDBJ databases">
        <title>Complete sequence of Clostridium cellulovorans 743B.</title>
        <authorList>
            <consortium name="US DOE Joint Genome Institute"/>
            <person name="Lucas S."/>
            <person name="Copeland A."/>
            <person name="Lapidus A."/>
            <person name="Cheng J.-F."/>
            <person name="Bruce D."/>
            <person name="Goodwin L."/>
            <person name="Pitluck S."/>
            <person name="Chertkov O."/>
            <person name="Detter J.C."/>
            <person name="Han C."/>
            <person name="Tapia R."/>
            <person name="Land M."/>
            <person name="Hauser L."/>
            <person name="Chang Y.-J."/>
            <person name="Jeffries C."/>
            <person name="Kyrpides N."/>
            <person name="Ivanova N."/>
            <person name="Mikhailova N."/>
            <person name="Hemme C.L."/>
            <person name="Woyke T."/>
        </authorList>
    </citation>
    <scope>NUCLEOTIDE SEQUENCE [LARGE SCALE GENOMIC DNA]</scope>
    <source>
        <strain evidence="2">ATCC 35296 / DSM 3052 / OCM 3 / 743B</strain>
    </source>
</reference>
<dbReference type="InterPro" id="IPR007530">
    <property type="entry name" value="Aminoglycoside_adenylylTfrase"/>
</dbReference>
<dbReference type="RefSeq" id="WP_010076856.1">
    <property type="nucleotide sequence ID" value="NC_014393.1"/>
</dbReference>
<dbReference type="PIRSF" id="PIRSF000812">
    <property type="entry name" value="AAD"/>
    <property type="match status" value="1"/>
</dbReference>
<name>D9SN58_CLOC7</name>
<dbReference type="EMBL" id="CP002160">
    <property type="protein sequence ID" value="ADL51924.1"/>
    <property type="molecule type" value="Genomic_DNA"/>
</dbReference>
<evidence type="ECO:0000313" key="2">
    <source>
        <dbReference type="Proteomes" id="UP000002730"/>
    </source>
</evidence>
<proteinExistence type="predicted"/>
<dbReference type="HOGENOM" id="CLU_076578_1_0_9"/>
<keyword evidence="1" id="KW-0548">Nucleotidyltransferase</keyword>
<dbReference type="SUPFAM" id="SSF81301">
    <property type="entry name" value="Nucleotidyltransferase"/>
    <property type="match status" value="1"/>
</dbReference>
<accession>D9SN58</accession>
<keyword evidence="1" id="KW-0808">Transferase</keyword>
<keyword evidence="2" id="KW-1185">Reference proteome</keyword>
<dbReference type="GO" id="GO:0016779">
    <property type="term" value="F:nucleotidyltransferase activity"/>
    <property type="evidence" value="ECO:0007669"/>
    <property type="project" value="UniProtKB-KW"/>
</dbReference>
<dbReference type="OrthoDB" id="9776406at2"/>
<organism evidence="1 2">
    <name type="scientific">Clostridium cellulovorans (strain ATCC 35296 / DSM 3052 / OCM 3 / 743B)</name>
    <dbReference type="NCBI Taxonomy" id="573061"/>
    <lineage>
        <taxon>Bacteria</taxon>
        <taxon>Bacillati</taxon>
        <taxon>Bacillota</taxon>
        <taxon>Clostridia</taxon>
        <taxon>Eubacteriales</taxon>
        <taxon>Clostridiaceae</taxon>
        <taxon>Clostridium</taxon>
    </lineage>
</organism>
<gene>
    <name evidence="1" type="ordered locus">Clocel_2181</name>
</gene>
<dbReference type="Gene3D" id="1.20.120.330">
    <property type="entry name" value="Nucleotidyltransferases domain 2"/>
    <property type="match status" value="1"/>
</dbReference>
<evidence type="ECO:0000313" key="1">
    <source>
        <dbReference type="EMBL" id="ADL51924.1"/>
    </source>
</evidence>
<dbReference type="CDD" id="cd05403">
    <property type="entry name" value="NT_KNTase_like"/>
    <property type="match status" value="1"/>
</dbReference>
<dbReference type="STRING" id="573061.Clocel_2181"/>
<dbReference type="SUPFAM" id="SSF81631">
    <property type="entry name" value="PAP/OAS1 substrate-binding domain"/>
    <property type="match status" value="1"/>
</dbReference>
<protein>
    <submittedName>
        <fullName evidence="1">Adenylyltransferase</fullName>
    </submittedName>
</protein>
<dbReference type="Gene3D" id="3.30.460.10">
    <property type="entry name" value="Beta Polymerase, domain 2"/>
    <property type="match status" value="1"/>
</dbReference>
<dbReference type="eggNOG" id="ENOG502Z7S1">
    <property type="taxonomic scope" value="Bacteria"/>
</dbReference>
<dbReference type="KEGG" id="ccb:Clocel_2181"/>
<dbReference type="Proteomes" id="UP000002730">
    <property type="component" value="Chromosome"/>
</dbReference>
<dbReference type="AlphaFoldDB" id="D9SN58"/>
<sequence length="285" mass="34589">MRNTQEMMDLILNIAKEDARIRAVYLSGSRVDPDATQDKYSDFDIVYIVNEIQSFTKDDHWLDQFGDRLIMQKSVDWYSHQYDYNSNEDFIYLMQFLDGNRIDLTLVDIENVKRRINDKEPRIILLDKDGIDGLHNIEVKDYYYIQKPSKEEFRDCCNEFWWLNTNIAKGLCREELMYVKFFMEHYQMDMFLKMLNWKIGIEYDFSVSTGKCYKYFKRYLSDSDMDRFTNLFPNGEYKEIWDKLLKICEFFHELAITVSTHFNFEYSKEEAENVIEYLKRMQMMA</sequence>